<feature type="transmembrane region" description="Helical" evidence="12">
    <location>
        <begin position="397"/>
        <end position="426"/>
    </location>
</feature>
<protein>
    <submittedName>
        <fullName evidence="15">Cytochrome d ubiquinol oxidase subunit I</fullName>
        <ecNumber evidence="15">1.10.3.-</ecNumber>
    </submittedName>
    <submittedName>
        <fullName evidence="14">Cytochrome ubiquinol oxidase subunit I</fullName>
    </submittedName>
</protein>
<dbReference type="PANTHER" id="PTHR30365">
    <property type="entry name" value="CYTOCHROME D UBIQUINOL OXIDASE"/>
    <property type="match status" value="1"/>
</dbReference>
<keyword evidence="8 12" id="KW-0249">Electron transport</keyword>
<evidence type="ECO:0000256" key="4">
    <source>
        <dbReference type="ARBA" id="ARBA00022475"/>
    </source>
</evidence>
<feature type="transmembrane region" description="Helical" evidence="12">
    <location>
        <begin position="319"/>
        <end position="344"/>
    </location>
</feature>
<sequence length="474" mass="51597">MTMDALALSRLQFAFTVGFHILWPTLTIGTAWFVTLLSFLWWRTGKTVYRDLMRFWMRLFALVFGMGVVSGIVLSYEIGTNWAGFSRSVANVLGPLLAYETMTAFFLEAGFIGIMLFGESRVSKATHFFACLMVAGGALISTTWIIASNSWMQTPAGAVADASGIYHVVDWWQVIFTASFPYRLAHMVCASFLTCAFVIAGVSAFHMRRGQHVAASRTAFSMALWLALVLAPLQIFIGDLHGRNTLVHQPTKLAAMEGLWDTTRGPAMTVIAWPDMAAQKNLYAVEIPHLASLYLTHSWNGEVEGLKAVPPADQPNVPIVFFAFRIMAGIGMVLLATAVTGLVLRLRGRLYDARWFQYLAMATTPLGLVAVLAGWTVTEAGRQPWIIYGVLRTADAVAPVTAGAVTTSLIIFFAVYNLLLLAFLWFAGRVAFNGPTDTTPQVAERPGMERASVGLLTGSPTSPSPAYGAGQAKA</sequence>
<dbReference type="GO" id="GO:0070069">
    <property type="term" value="C:cytochrome complex"/>
    <property type="evidence" value="ECO:0007669"/>
    <property type="project" value="UniProtKB-UniRule"/>
</dbReference>
<feature type="transmembrane region" description="Helical" evidence="12">
    <location>
        <begin position="184"/>
        <end position="207"/>
    </location>
</feature>
<dbReference type="EMBL" id="BSDO01000005">
    <property type="protein sequence ID" value="GLI23717.1"/>
    <property type="molecule type" value="Genomic_DNA"/>
</dbReference>
<feature type="transmembrane region" description="Helical" evidence="12">
    <location>
        <begin position="20"/>
        <end position="43"/>
    </location>
</feature>
<keyword evidence="3 12" id="KW-0813">Transport</keyword>
<evidence type="ECO:0000313" key="17">
    <source>
        <dbReference type="Proteomes" id="UP001245370"/>
    </source>
</evidence>
<dbReference type="Proteomes" id="UP001144397">
    <property type="component" value="Unassembled WGS sequence"/>
</dbReference>
<keyword evidence="7 12" id="KW-0479">Metal-binding</keyword>
<evidence type="ECO:0000313" key="16">
    <source>
        <dbReference type="Proteomes" id="UP001144397"/>
    </source>
</evidence>
<keyword evidence="17" id="KW-1185">Reference proteome</keyword>
<dbReference type="GO" id="GO:0009055">
    <property type="term" value="F:electron transfer activity"/>
    <property type="evidence" value="ECO:0007669"/>
    <property type="project" value="UniProtKB-UniRule"/>
</dbReference>
<evidence type="ECO:0000256" key="10">
    <source>
        <dbReference type="ARBA" id="ARBA00023004"/>
    </source>
</evidence>
<dbReference type="PANTHER" id="PTHR30365:SF14">
    <property type="entry name" value="CYTOCHROME BD MENAQUINOL OXIDASE SUBUNIT I-RELATED"/>
    <property type="match status" value="1"/>
</dbReference>
<keyword evidence="10 12" id="KW-0408">Iron</keyword>
<feature type="transmembrane region" description="Helical" evidence="12">
    <location>
        <begin position="356"/>
        <end position="377"/>
    </location>
</feature>
<keyword evidence="6 12" id="KW-0812">Transmembrane</keyword>
<keyword evidence="11 12" id="KW-0472">Membrane</keyword>
<proteinExistence type="inferred from homology"/>
<dbReference type="AlphaFoldDB" id="A0A9W6FMR5"/>
<evidence type="ECO:0000256" key="11">
    <source>
        <dbReference type="ARBA" id="ARBA00023136"/>
    </source>
</evidence>
<name>A0A9W6FMR5_XANFL</name>
<dbReference type="GO" id="GO:0046872">
    <property type="term" value="F:metal ion binding"/>
    <property type="evidence" value="ECO:0007669"/>
    <property type="project" value="UniProtKB-UniRule"/>
</dbReference>
<dbReference type="GO" id="GO:0019646">
    <property type="term" value="P:aerobic electron transport chain"/>
    <property type="evidence" value="ECO:0007669"/>
    <property type="project" value="InterPro"/>
</dbReference>
<evidence type="ECO:0000313" key="14">
    <source>
        <dbReference type="EMBL" id="GLI23717.1"/>
    </source>
</evidence>
<evidence type="ECO:0000256" key="9">
    <source>
        <dbReference type="ARBA" id="ARBA00022989"/>
    </source>
</evidence>
<comment type="similarity">
    <text evidence="2 12">Belongs to the cytochrome ubiquinol oxidase subunit 1 family.</text>
</comment>
<gene>
    <name evidence="15" type="ORF">GGQ86_003550</name>
    <name evidence="14" type="ORF">XFLAVUS301_33910</name>
</gene>
<dbReference type="GO" id="GO:0020037">
    <property type="term" value="F:heme binding"/>
    <property type="evidence" value="ECO:0007669"/>
    <property type="project" value="TreeGrafter"/>
</dbReference>
<keyword evidence="5 12" id="KW-0349">Heme</keyword>
<evidence type="ECO:0000256" key="8">
    <source>
        <dbReference type="ARBA" id="ARBA00022982"/>
    </source>
</evidence>
<keyword evidence="9 12" id="KW-1133">Transmembrane helix</keyword>
<feature type="transmembrane region" description="Helical" evidence="12">
    <location>
        <begin position="55"/>
        <end position="76"/>
    </location>
</feature>
<evidence type="ECO:0000256" key="1">
    <source>
        <dbReference type="ARBA" id="ARBA00004651"/>
    </source>
</evidence>
<evidence type="ECO:0000256" key="7">
    <source>
        <dbReference type="ARBA" id="ARBA00022723"/>
    </source>
</evidence>
<dbReference type="EC" id="1.10.3.-" evidence="15"/>
<comment type="subcellular location">
    <subcellularLocation>
        <location evidence="12">Cell inner membrane</location>
    </subcellularLocation>
    <subcellularLocation>
        <location evidence="1">Cell membrane</location>
        <topology evidence="1">Multi-pass membrane protein</topology>
    </subcellularLocation>
</comment>
<evidence type="ECO:0000256" key="2">
    <source>
        <dbReference type="ARBA" id="ARBA00009819"/>
    </source>
</evidence>
<reference evidence="15 17" key="2">
    <citation type="submission" date="2023-07" db="EMBL/GenBank/DDBJ databases">
        <title>Genomic Encyclopedia of Type Strains, Phase IV (KMG-IV): sequencing the most valuable type-strain genomes for metagenomic binning, comparative biology and taxonomic classification.</title>
        <authorList>
            <person name="Goeker M."/>
        </authorList>
    </citation>
    <scope>NUCLEOTIDE SEQUENCE [LARGE SCALE GENOMIC DNA]</scope>
    <source>
        <strain evidence="15 17">DSM 338</strain>
    </source>
</reference>
<dbReference type="PIRSF" id="PIRSF006446">
    <property type="entry name" value="Cyt_quinol_oxidase_1"/>
    <property type="match status" value="1"/>
</dbReference>
<dbReference type="GO" id="GO:0005886">
    <property type="term" value="C:plasma membrane"/>
    <property type="evidence" value="ECO:0007669"/>
    <property type="project" value="UniProtKB-SubCell"/>
</dbReference>
<feature type="transmembrane region" description="Helical" evidence="12">
    <location>
        <begin position="96"/>
        <end position="116"/>
    </location>
</feature>
<dbReference type="InterPro" id="IPR002585">
    <property type="entry name" value="Cyt-d_ubiquinol_oxidase_su_1"/>
</dbReference>
<organism evidence="14 16">
    <name type="scientific">Xanthobacter flavus</name>
    <dbReference type="NCBI Taxonomy" id="281"/>
    <lineage>
        <taxon>Bacteria</taxon>
        <taxon>Pseudomonadati</taxon>
        <taxon>Pseudomonadota</taxon>
        <taxon>Alphaproteobacteria</taxon>
        <taxon>Hyphomicrobiales</taxon>
        <taxon>Xanthobacteraceae</taxon>
        <taxon>Xanthobacter</taxon>
    </lineage>
</organism>
<reference evidence="14" key="1">
    <citation type="submission" date="2022-12" db="EMBL/GenBank/DDBJ databases">
        <title>Reference genome sequencing for broad-spectrum identification of bacterial and archaeal isolates by mass spectrometry.</title>
        <authorList>
            <person name="Sekiguchi Y."/>
            <person name="Tourlousse D.M."/>
        </authorList>
    </citation>
    <scope>NUCLEOTIDE SEQUENCE</scope>
    <source>
        <strain evidence="14">301</strain>
    </source>
</reference>
<evidence type="ECO:0000313" key="15">
    <source>
        <dbReference type="EMBL" id="MDR6335060.1"/>
    </source>
</evidence>
<dbReference type="Proteomes" id="UP001245370">
    <property type="component" value="Unassembled WGS sequence"/>
</dbReference>
<keyword evidence="15" id="KW-0560">Oxidoreductase</keyword>
<keyword evidence="4 12" id="KW-1003">Cell membrane</keyword>
<evidence type="ECO:0000256" key="13">
    <source>
        <dbReference type="SAM" id="MobiDB-lite"/>
    </source>
</evidence>
<evidence type="ECO:0000256" key="3">
    <source>
        <dbReference type="ARBA" id="ARBA00022448"/>
    </source>
</evidence>
<dbReference type="Pfam" id="PF01654">
    <property type="entry name" value="Cyt_bd_oxida_I"/>
    <property type="match status" value="1"/>
</dbReference>
<evidence type="ECO:0000256" key="5">
    <source>
        <dbReference type="ARBA" id="ARBA00022617"/>
    </source>
</evidence>
<feature type="transmembrane region" description="Helical" evidence="12">
    <location>
        <begin position="128"/>
        <end position="147"/>
    </location>
</feature>
<feature type="region of interest" description="Disordered" evidence="13">
    <location>
        <begin position="453"/>
        <end position="474"/>
    </location>
</feature>
<evidence type="ECO:0000256" key="6">
    <source>
        <dbReference type="ARBA" id="ARBA00022692"/>
    </source>
</evidence>
<feature type="transmembrane region" description="Helical" evidence="12">
    <location>
        <begin position="219"/>
        <end position="237"/>
    </location>
</feature>
<dbReference type="GO" id="GO:0016682">
    <property type="term" value="F:oxidoreductase activity, acting on diphenols and related substances as donors, oxygen as acceptor"/>
    <property type="evidence" value="ECO:0007669"/>
    <property type="project" value="TreeGrafter"/>
</dbReference>
<evidence type="ECO:0000256" key="12">
    <source>
        <dbReference type="PIRNR" id="PIRNR006446"/>
    </source>
</evidence>
<dbReference type="EMBL" id="JAVDPY010000006">
    <property type="protein sequence ID" value="MDR6335060.1"/>
    <property type="molecule type" value="Genomic_DNA"/>
</dbReference>
<comment type="caution">
    <text evidence="14">The sequence shown here is derived from an EMBL/GenBank/DDBJ whole genome shotgun (WGS) entry which is preliminary data.</text>
</comment>
<accession>A0A9W6FMR5</accession>